<evidence type="ECO:0000313" key="2">
    <source>
        <dbReference type="Proteomes" id="UP000249204"/>
    </source>
</evidence>
<dbReference type="Gene3D" id="3.40.190.10">
    <property type="entry name" value="Periplasmic binding protein-like II"/>
    <property type="match status" value="2"/>
</dbReference>
<dbReference type="PANTHER" id="PTHR43649:SF12">
    <property type="entry name" value="DIACETYLCHITOBIOSE BINDING PROTEIN DASA"/>
    <property type="match status" value="1"/>
</dbReference>
<proteinExistence type="predicted"/>
<comment type="caution">
    <text evidence="1">The sequence shown here is derived from an EMBL/GenBank/DDBJ whole genome shotgun (WGS) entry which is preliminary data.</text>
</comment>
<dbReference type="AlphaFoldDB" id="A0A2W6PGP8"/>
<accession>A0A2W6PGP8</accession>
<name>A0A2W6PGP8_9BACL</name>
<sequence length="586" mass="65958">MLVFQFFSNGLQAHSTQKSTGGYILAQWIRNISKLSVKLTLSMSLLAGCGSNNQEVENGSTSEDQLSPVTFSFFGADANPNWNNMQDAVGKEITRQTGVSLNAEFAVADPSQRLALISASGDYPDLISPKGDLDKLVDAGAMLDLTDLIEEHAPNLKKLFGEQIKRLRYSNEDPSIYVIPTYSSIDGVNFVAGSGFELQHRAVKEAGYPEIKTVQDFETVIRNYLEKHPVDEKGNPNIGLTLNADDWRIQITVTNPAAETTGKSGDGEYYINPETYEATYHFRTEGEKEYFQWLNHMYNTGLLDKESFVQKNDQYQAKIASGRVIGLTDVDWGYGDGEKALKAEGKYDQTYGHYSVMLSDQYKDNRFQSTGFMAGWGVGITTACKDPVRAIQFLDFLASEQGQVLNNWGIQGQHYELQNGKRVVPAEVQERIVNDNISFSRESGIGFYTNLGAHYGDGVKDSTDNYFTKNYPEQIVENYTAADKETLQAYNANTWMDLFPNEKDFPVKPWGAVWNISVPSEDEINVIANKVKDITWRQIPLAIMSKPEEFESIWNDYQQKLLDAGVEKMEKGFTQYVQNRVKLWNE</sequence>
<dbReference type="CDD" id="cd13582">
    <property type="entry name" value="PBP2_AlgQ_like_3"/>
    <property type="match status" value="1"/>
</dbReference>
<dbReference type="InterPro" id="IPR050490">
    <property type="entry name" value="Bact_solute-bd_prot1"/>
</dbReference>
<gene>
    <name evidence="1" type="ORF">DN757_02595</name>
</gene>
<dbReference type="SUPFAM" id="SSF53850">
    <property type="entry name" value="Periplasmic binding protein-like II"/>
    <property type="match status" value="1"/>
</dbReference>
<dbReference type="EMBL" id="QKWW01000007">
    <property type="protein sequence ID" value="PZT57326.1"/>
    <property type="molecule type" value="Genomic_DNA"/>
</dbReference>
<reference evidence="1 2" key="1">
    <citation type="submission" date="2018-06" db="EMBL/GenBank/DDBJ databases">
        <title>Isolation of heavy metals resistant Paenibacillus silvae NC2 from Gold-Copper mine in ZiJin, China.</title>
        <authorList>
            <person name="Xu J."/>
            <person name="Mazhar H.S."/>
            <person name="Rensing C."/>
        </authorList>
    </citation>
    <scope>NUCLEOTIDE SEQUENCE [LARGE SCALE GENOMIC DNA]</scope>
    <source>
        <strain evidence="1 2">NC2</strain>
    </source>
</reference>
<dbReference type="Proteomes" id="UP000249204">
    <property type="component" value="Unassembled WGS sequence"/>
</dbReference>
<dbReference type="InterPro" id="IPR006059">
    <property type="entry name" value="SBP"/>
</dbReference>
<dbReference type="PANTHER" id="PTHR43649">
    <property type="entry name" value="ARABINOSE-BINDING PROTEIN-RELATED"/>
    <property type="match status" value="1"/>
</dbReference>
<dbReference type="Pfam" id="PF01547">
    <property type="entry name" value="SBP_bac_1"/>
    <property type="match status" value="1"/>
</dbReference>
<evidence type="ECO:0000313" key="1">
    <source>
        <dbReference type="EMBL" id="PZT57326.1"/>
    </source>
</evidence>
<protein>
    <submittedName>
        <fullName evidence="1">ABC transporter substrate-binding protein</fullName>
    </submittedName>
</protein>
<organism evidence="1 2">
    <name type="scientific">Paenibacillus silvae</name>
    <dbReference type="NCBI Taxonomy" id="1325358"/>
    <lineage>
        <taxon>Bacteria</taxon>
        <taxon>Bacillati</taxon>
        <taxon>Bacillota</taxon>
        <taxon>Bacilli</taxon>
        <taxon>Bacillales</taxon>
        <taxon>Paenibacillaceae</taxon>
        <taxon>Paenibacillus</taxon>
    </lineage>
</organism>